<keyword evidence="3" id="KW-1185">Reference proteome</keyword>
<dbReference type="AlphaFoldDB" id="A0A3P7LI28"/>
<proteinExistence type="predicted"/>
<dbReference type="Pfam" id="PF17906">
    <property type="entry name" value="HTH_48"/>
    <property type="match status" value="1"/>
</dbReference>
<evidence type="ECO:0000313" key="2">
    <source>
        <dbReference type="EMBL" id="VDM78838.1"/>
    </source>
</evidence>
<dbReference type="Proteomes" id="UP000270094">
    <property type="component" value="Unassembled WGS sequence"/>
</dbReference>
<reference evidence="2 3" key="1">
    <citation type="submission" date="2018-11" db="EMBL/GenBank/DDBJ databases">
        <authorList>
            <consortium name="Pathogen Informatics"/>
        </authorList>
    </citation>
    <scope>NUCLEOTIDE SEQUENCE [LARGE SCALE GENOMIC DNA]</scope>
</reference>
<accession>A0A3P7LI28</accession>
<protein>
    <recommendedName>
        <fullName evidence="1">Mos1 transposase HTH domain-containing protein</fullName>
    </recommendedName>
</protein>
<sequence>MGYPDGKNKYFRHLLFFAFHRGQKAAGQTAKMFFAFLRGQNAAGAAWEICNAYGEGVIAESTTGKWFAKLRFASHTEKVLLPSLQQVNGLQSIRMAILT</sequence>
<feature type="domain" description="Mos1 transposase HTH" evidence="1">
    <location>
        <begin position="32"/>
        <end position="71"/>
    </location>
</feature>
<dbReference type="EMBL" id="UYYB01103108">
    <property type="protein sequence ID" value="VDM78838.1"/>
    <property type="molecule type" value="Genomic_DNA"/>
</dbReference>
<evidence type="ECO:0000259" key="1">
    <source>
        <dbReference type="Pfam" id="PF17906"/>
    </source>
</evidence>
<dbReference type="Gene3D" id="1.10.10.1450">
    <property type="match status" value="1"/>
</dbReference>
<evidence type="ECO:0000313" key="3">
    <source>
        <dbReference type="Proteomes" id="UP000270094"/>
    </source>
</evidence>
<gene>
    <name evidence="2" type="ORF">SVUK_LOCUS13836</name>
</gene>
<dbReference type="InterPro" id="IPR041426">
    <property type="entry name" value="Mos1_HTH"/>
</dbReference>
<name>A0A3P7LI28_STRVU</name>
<dbReference type="OrthoDB" id="6431778at2759"/>
<organism evidence="2 3">
    <name type="scientific">Strongylus vulgaris</name>
    <name type="common">Blood worm</name>
    <dbReference type="NCBI Taxonomy" id="40348"/>
    <lineage>
        <taxon>Eukaryota</taxon>
        <taxon>Metazoa</taxon>
        <taxon>Ecdysozoa</taxon>
        <taxon>Nematoda</taxon>
        <taxon>Chromadorea</taxon>
        <taxon>Rhabditida</taxon>
        <taxon>Rhabditina</taxon>
        <taxon>Rhabditomorpha</taxon>
        <taxon>Strongyloidea</taxon>
        <taxon>Strongylidae</taxon>
        <taxon>Strongylus</taxon>
    </lineage>
</organism>